<evidence type="ECO:0000313" key="13">
    <source>
        <dbReference type="Proteomes" id="UP000030854"/>
    </source>
</evidence>
<dbReference type="EMBL" id="JNVN01002009">
    <property type="protein sequence ID" value="KHJ32527.1"/>
    <property type="molecule type" value="Genomic_DNA"/>
</dbReference>
<evidence type="ECO:0000256" key="4">
    <source>
        <dbReference type="ARBA" id="ARBA00022801"/>
    </source>
</evidence>
<dbReference type="AlphaFoldDB" id="A0A0B1P1L2"/>
<keyword evidence="5 7" id="KW-0862">Zinc</keyword>
<dbReference type="Proteomes" id="UP000030854">
    <property type="component" value="Unassembled WGS sequence"/>
</dbReference>
<dbReference type="InterPro" id="IPR017117">
    <property type="entry name" value="Nob1_euk"/>
</dbReference>
<evidence type="ECO:0000256" key="1">
    <source>
        <dbReference type="ARBA" id="ARBA00005858"/>
    </source>
</evidence>
<dbReference type="PIRSF" id="PIRSF037125">
    <property type="entry name" value="D-site_20S_pre-rRNA_nuclease"/>
    <property type="match status" value="1"/>
</dbReference>
<evidence type="ECO:0000256" key="6">
    <source>
        <dbReference type="ARBA" id="ARBA00023242"/>
    </source>
</evidence>
<dbReference type="GO" id="GO:0000462">
    <property type="term" value="P:maturation of SSU-rRNA from tricistronic rRNA transcript (SSU-rRNA, 5.8S rRNA, LSU-rRNA)"/>
    <property type="evidence" value="ECO:0007669"/>
    <property type="project" value="EnsemblFungi"/>
</dbReference>
<comment type="function">
    <text evidence="7">Required for the synthesis of 40S ribosome subunits. Has a role in processing 20S pre-rRNA into the mature 18S rRNA, where it is required for cleavage at the 3' end of the mature 18S rRNA (D-site). Accompanies the 20S pre-rRNA from the nucleus to the cytoplasm.</text>
</comment>
<dbReference type="CDD" id="cd09876">
    <property type="entry name" value="PIN_Nob1-like"/>
    <property type="match status" value="1"/>
</dbReference>
<evidence type="ECO:0000256" key="8">
    <source>
        <dbReference type="PIRSR" id="PIRSR037125-1"/>
    </source>
</evidence>
<evidence type="ECO:0000256" key="3">
    <source>
        <dbReference type="ARBA" id="ARBA00022723"/>
    </source>
</evidence>
<feature type="region of interest" description="Disordered" evidence="9">
    <location>
        <begin position="106"/>
        <end position="145"/>
    </location>
</feature>
<comment type="caution">
    <text evidence="12">The sequence shown here is derived from an EMBL/GenBank/DDBJ whole genome shotgun (WGS) entry which is preliminary data.</text>
</comment>
<gene>
    <name evidence="12" type="ORF">EV44_g2329</name>
</gene>
<feature type="region of interest" description="Disordered" evidence="9">
    <location>
        <begin position="414"/>
        <end position="433"/>
    </location>
</feature>
<keyword evidence="13" id="KW-1185">Reference proteome</keyword>
<dbReference type="Pfam" id="PF17146">
    <property type="entry name" value="PIN_6"/>
    <property type="match status" value="1"/>
</dbReference>
<evidence type="ECO:0000256" key="5">
    <source>
        <dbReference type="ARBA" id="ARBA00022833"/>
    </source>
</evidence>
<dbReference type="InterPro" id="IPR036283">
    <property type="entry name" value="NOB1_Zf-like_sf"/>
</dbReference>
<evidence type="ECO:0000259" key="11">
    <source>
        <dbReference type="Pfam" id="PF17146"/>
    </source>
</evidence>
<dbReference type="Gene3D" id="3.40.50.1010">
    <property type="entry name" value="5'-nuclease"/>
    <property type="match status" value="1"/>
</dbReference>
<accession>A0A0B1P1L2</accession>
<dbReference type="PANTHER" id="PTHR12814:SF2">
    <property type="entry name" value="RNA-BINDING PROTEIN NOB1"/>
    <property type="match status" value="1"/>
</dbReference>
<evidence type="ECO:0000256" key="9">
    <source>
        <dbReference type="SAM" id="MobiDB-lite"/>
    </source>
</evidence>
<dbReference type="GO" id="GO:0046872">
    <property type="term" value="F:metal ion binding"/>
    <property type="evidence" value="ECO:0007669"/>
    <property type="project" value="UniProtKB-UniRule"/>
</dbReference>
<dbReference type="GO" id="GO:0005737">
    <property type="term" value="C:cytoplasm"/>
    <property type="evidence" value="ECO:0007669"/>
    <property type="project" value="EnsemblFungi"/>
</dbReference>
<evidence type="ECO:0000259" key="10">
    <source>
        <dbReference type="Pfam" id="PF08772"/>
    </source>
</evidence>
<dbReference type="InterPro" id="IPR014881">
    <property type="entry name" value="NOB1_Zn-bd"/>
</dbReference>
<dbReference type="FunFam" id="3.40.50.1010:FF:000020">
    <property type="entry name" value="20S-pre-rRNA D-site endonuclease NOB1"/>
    <property type="match status" value="1"/>
</dbReference>
<feature type="binding site" evidence="8">
    <location>
        <position position="297"/>
    </location>
    <ligand>
        <name>Zn(2+)</name>
        <dbReference type="ChEBI" id="CHEBI:29105"/>
    </ligand>
</feature>
<dbReference type="PANTHER" id="PTHR12814">
    <property type="entry name" value="RNA-BINDING PROTEIN NOB1"/>
    <property type="match status" value="1"/>
</dbReference>
<keyword evidence="6 7" id="KW-0539">Nucleus</keyword>
<feature type="domain" description="Nin one binding (NOB1) Zn-ribbon-like" evidence="10">
    <location>
        <begin position="284"/>
        <end position="355"/>
    </location>
</feature>
<sequence length="433" mass="48722">MHSLIVDSGPIIKNDPPISTLLSQAEALYTVPLVLEEIRDANTRSRLEISLMPFLKVRIPKQASVKVIQDFARKTGDLEVLSRTDIHLMALTYEIECERNHGNWRLRSSPGQKRLNGAPPASLDKRDSSPIVKESDSVLQHPSDVAISNDENNYCEIIKSNQESSALLSTSLQDSFKKISLSSQENQLSLNNNLIVLDSKDLLTSSIPEMLSKSISSPDESSDDEGWIKHSNLKRFQENDRGVATLPKDKVKIVQAALITNDFAMQNVSLRMNLNVLSSNLQRISNLRTWVLRCHACFKITKNMERQFCECCGKPTLLRVACSTNTDGSFKLHLKKNMQWNTRGNVYSIPKPRGGNSSGKLAAETRKGDWGSNLILAEDQKEYVKALRIDQRTKMRELMDDEFAPDLFSGMRRNRGTKPIIGAGRNINSRKRK</sequence>
<dbReference type="InterPro" id="IPR039907">
    <property type="entry name" value="NOB1"/>
</dbReference>
<dbReference type="HOGENOM" id="CLU_024666_2_0_1"/>
<comment type="subcellular location">
    <subcellularLocation>
        <location evidence="7">Nucleus</location>
        <location evidence="7">Nucleolus</location>
    </subcellularLocation>
</comment>
<dbReference type="GO" id="GO:0005730">
    <property type="term" value="C:nucleolus"/>
    <property type="evidence" value="ECO:0007669"/>
    <property type="project" value="UniProtKB-SubCell"/>
</dbReference>
<keyword evidence="3 7" id="KW-0479">Metal-binding</keyword>
<organism evidence="12 13">
    <name type="scientific">Uncinula necator</name>
    <name type="common">Grape powdery mildew</name>
    <dbReference type="NCBI Taxonomy" id="52586"/>
    <lineage>
        <taxon>Eukaryota</taxon>
        <taxon>Fungi</taxon>
        <taxon>Dikarya</taxon>
        <taxon>Ascomycota</taxon>
        <taxon>Pezizomycotina</taxon>
        <taxon>Leotiomycetes</taxon>
        <taxon>Erysiphales</taxon>
        <taxon>Erysiphaceae</taxon>
        <taxon>Erysiphe</taxon>
    </lineage>
</organism>
<feature type="domain" description="Ribonuclease PIN" evidence="11">
    <location>
        <begin position="4"/>
        <end position="95"/>
    </location>
</feature>
<keyword evidence="12" id="KW-0255">Endonuclease</keyword>
<dbReference type="OMA" id="GYELECE"/>
<protein>
    <recommendedName>
        <fullName evidence="7">20S-pre-rRNA D-site endonuclease NOB1</fullName>
    </recommendedName>
</protein>
<dbReference type="Gene3D" id="6.20.210.10">
    <property type="entry name" value="Nin one binding (NOB1), Zn-ribbon-like"/>
    <property type="match status" value="1"/>
</dbReference>
<evidence type="ECO:0000256" key="7">
    <source>
        <dbReference type="PIRNR" id="PIRNR037125"/>
    </source>
</evidence>
<name>A0A0B1P1L2_UNCNE</name>
<dbReference type="Pfam" id="PF08772">
    <property type="entry name" value="Zn_ribbon_NOB1"/>
    <property type="match status" value="1"/>
</dbReference>
<dbReference type="InterPro" id="IPR033411">
    <property type="entry name" value="Ribonuclease_PIN"/>
</dbReference>
<evidence type="ECO:0000256" key="2">
    <source>
        <dbReference type="ARBA" id="ARBA00022722"/>
    </source>
</evidence>
<feature type="binding site" evidence="8">
    <location>
        <position position="312"/>
    </location>
    <ligand>
        <name>Zn(2+)</name>
        <dbReference type="ChEBI" id="CHEBI:29105"/>
    </ligand>
</feature>
<feature type="binding site" evidence="8">
    <location>
        <position position="309"/>
    </location>
    <ligand>
        <name>Zn(2+)</name>
        <dbReference type="ChEBI" id="CHEBI:29105"/>
    </ligand>
</feature>
<feature type="compositionally biased region" description="Basic and acidic residues" evidence="9">
    <location>
        <begin position="123"/>
        <end position="136"/>
    </location>
</feature>
<keyword evidence="4" id="KW-0378">Hydrolase</keyword>
<feature type="binding site" evidence="8">
    <location>
        <position position="294"/>
    </location>
    <ligand>
        <name>Zn(2+)</name>
        <dbReference type="ChEBI" id="CHEBI:29105"/>
    </ligand>
</feature>
<keyword evidence="2" id="KW-0540">Nuclease</keyword>
<proteinExistence type="inferred from homology"/>
<reference evidence="12 13" key="1">
    <citation type="journal article" date="2014" name="BMC Genomics">
        <title>Adaptive genomic structural variation in the grape powdery mildew pathogen, Erysiphe necator.</title>
        <authorList>
            <person name="Jones L."/>
            <person name="Riaz S."/>
            <person name="Morales-Cruz A."/>
            <person name="Amrine K.C."/>
            <person name="McGuire B."/>
            <person name="Gubler W.D."/>
            <person name="Walker M.A."/>
            <person name="Cantu D."/>
        </authorList>
    </citation>
    <scope>NUCLEOTIDE SEQUENCE [LARGE SCALE GENOMIC DNA]</scope>
    <source>
        <strain evidence="13">c</strain>
    </source>
</reference>
<evidence type="ECO:0000313" key="12">
    <source>
        <dbReference type="EMBL" id="KHJ32527.1"/>
    </source>
</evidence>
<dbReference type="GO" id="GO:0016787">
    <property type="term" value="F:hydrolase activity"/>
    <property type="evidence" value="ECO:0007669"/>
    <property type="project" value="UniProtKB-KW"/>
</dbReference>
<dbReference type="SUPFAM" id="SSF144206">
    <property type="entry name" value="NOB1 zinc finger-like"/>
    <property type="match status" value="1"/>
</dbReference>
<comment type="similarity">
    <text evidence="1 7">Belongs to the NOB1 family.</text>
</comment>
<dbReference type="GO" id="GO:0043248">
    <property type="term" value="P:proteasome assembly"/>
    <property type="evidence" value="ECO:0007669"/>
    <property type="project" value="EnsemblFungi"/>
</dbReference>
<dbReference type="GO" id="GO:0004521">
    <property type="term" value="F:RNA endonuclease activity"/>
    <property type="evidence" value="ECO:0007669"/>
    <property type="project" value="UniProtKB-UniRule"/>
</dbReference>
<dbReference type="STRING" id="52586.A0A0B1P1L2"/>
<dbReference type="GO" id="GO:0030688">
    <property type="term" value="C:preribosome, small subunit precursor"/>
    <property type="evidence" value="ECO:0007669"/>
    <property type="project" value="EnsemblFungi"/>
</dbReference>
<dbReference type="GO" id="GO:0070181">
    <property type="term" value="F:small ribosomal subunit rRNA binding"/>
    <property type="evidence" value="ECO:0007669"/>
    <property type="project" value="EnsemblFungi"/>
</dbReference>